<dbReference type="PANTHER" id="PTHR12286">
    <property type="entry name" value="SACCHAROPINE DEHYDROGENASE-LIKE OXIDOREDUCTASE"/>
    <property type="match status" value="1"/>
</dbReference>
<sequence length="227" mass="25350">MNRLDVIIFGASGYSGKYVVQNLVKVSTNENCEITWGIAGRSLEKLQSVIKEMELKLGTKFDEVPMMVANTDDENSLIDMASRARLVVNCTGPYRVHGEAVVRACIQQNCHYTDICAEPQFMERMQLLYNEEAANKGVYVVPSCGVDSIPSDMGVDFVRKSFEGTLNSVEVYQEVVPDGGFGVGPCINSGTWESLVYVLADYSELRKIREKLFRIEVPPLVPKLSYR</sequence>
<dbReference type="GO" id="GO:0005739">
    <property type="term" value="C:mitochondrion"/>
    <property type="evidence" value="ECO:0007669"/>
    <property type="project" value="TreeGrafter"/>
</dbReference>
<comment type="similarity">
    <text evidence="1">Belongs to the saccharopine dehydrogenase family.</text>
</comment>
<keyword evidence="5" id="KW-1185">Reference proteome</keyword>
<accession>A0A8J6H3N1</accession>
<dbReference type="EMBL" id="JABDTM020030509">
    <property type="protein sequence ID" value="KAH0807403.1"/>
    <property type="molecule type" value="Genomic_DNA"/>
</dbReference>
<organism evidence="3 5">
    <name type="scientific">Tenebrio molitor</name>
    <name type="common">Yellow mealworm beetle</name>
    <dbReference type="NCBI Taxonomy" id="7067"/>
    <lineage>
        <taxon>Eukaryota</taxon>
        <taxon>Metazoa</taxon>
        <taxon>Ecdysozoa</taxon>
        <taxon>Arthropoda</taxon>
        <taxon>Hexapoda</taxon>
        <taxon>Insecta</taxon>
        <taxon>Pterygota</taxon>
        <taxon>Neoptera</taxon>
        <taxon>Endopterygota</taxon>
        <taxon>Coleoptera</taxon>
        <taxon>Polyphaga</taxon>
        <taxon>Cucujiformia</taxon>
        <taxon>Tenebrionidae</taxon>
        <taxon>Tenebrio</taxon>
    </lineage>
</organism>
<protein>
    <recommendedName>
        <fullName evidence="2">Saccharopine dehydrogenase NADP binding domain-containing protein</fullName>
    </recommendedName>
</protein>
<dbReference type="FunFam" id="3.40.50.720:FF:000178">
    <property type="entry name" value="Saccharopine dehydrogenase-like oxidoreductase"/>
    <property type="match status" value="1"/>
</dbReference>
<dbReference type="GO" id="GO:0009247">
    <property type="term" value="P:glycolipid biosynthetic process"/>
    <property type="evidence" value="ECO:0007669"/>
    <property type="project" value="TreeGrafter"/>
</dbReference>
<dbReference type="InterPro" id="IPR051276">
    <property type="entry name" value="Saccharopine_DH-like_oxidrdct"/>
</dbReference>
<proteinExistence type="inferred from homology"/>
<dbReference type="Proteomes" id="UP000719412">
    <property type="component" value="Unassembled WGS sequence"/>
</dbReference>
<dbReference type="InterPro" id="IPR036291">
    <property type="entry name" value="NAD(P)-bd_dom_sf"/>
</dbReference>
<dbReference type="EMBL" id="JABDTM020030512">
    <property type="protein sequence ID" value="KAH0807401.1"/>
    <property type="molecule type" value="Genomic_DNA"/>
</dbReference>
<dbReference type="GO" id="GO:0005886">
    <property type="term" value="C:plasma membrane"/>
    <property type="evidence" value="ECO:0007669"/>
    <property type="project" value="TreeGrafter"/>
</dbReference>
<dbReference type="AlphaFoldDB" id="A0A8J6H3N1"/>
<dbReference type="InterPro" id="IPR005097">
    <property type="entry name" value="Sacchrp_dh_NADP-bd"/>
</dbReference>
<gene>
    <name evidence="4" type="ORF">GEV33_015388</name>
    <name evidence="3" type="ORF">GEV33_015390</name>
</gene>
<dbReference type="SUPFAM" id="SSF51735">
    <property type="entry name" value="NAD(P)-binding Rossmann-fold domains"/>
    <property type="match status" value="1"/>
</dbReference>
<evidence type="ECO:0000313" key="5">
    <source>
        <dbReference type="Proteomes" id="UP000719412"/>
    </source>
</evidence>
<evidence type="ECO:0000313" key="3">
    <source>
        <dbReference type="EMBL" id="KAH0807401.1"/>
    </source>
</evidence>
<feature type="domain" description="Saccharopine dehydrogenase NADP binding" evidence="2">
    <location>
        <begin position="6"/>
        <end position="141"/>
    </location>
</feature>
<reference evidence="3" key="2">
    <citation type="submission" date="2021-08" db="EMBL/GenBank/DDBJ databases">
        <authorList>
            <person name="Eriksson T."/>
        </authorList>
    </citation>
    <scope>NUCLEOTIDE SEQUENCE</scope>
    <source>
        <strain evidence="3">Stoneville</strain>
        <tissue evidence="3">Whole head</tissue>
    </source>
</reference>
<name>A0A8J6H3N1_TENMO</name>
<evidence type="ECO:0000256" key="1">
    <source>
        <dbReference type="ARBA" id="ARBA00038048"/>
    </source>
</evidence>
<reference evidence="3" key="1">
    <citation type="journal article" date="2020" name="J Insects Food Feed">
        <title>The yellow mealworm (Tenebrio molitor) genome: a resource for the emerging insects as food and feed industry.</title>
        <authorList>
            <person name="Eriksson T."/>
            <person name="Andere A."/>
            <person name="Kelstrup H."/>
            <person name="Emery V."/>
            <person name="Picard C."/>
        </authorList>
    </citation>
    <scope>NUCLEOTIDE SEQUENCE</scope>
    <source>
        <strain evidence="3">Stoneville</strain>
        <tissue evidence="3">Whole head</tissue>
    </source>
</reference>
<dbReference type="PANTHER" id="PTHR12286:SF5">
    <property type="entry name" value="SACCHAROPINE DEHYDROGENASE-LIKE OXIDOREDUCTASE"/>
    <property type="match status" value="1"/>
</dbReference>
<evidence type="ECO:0000259" key="2">
    <source>
        <dbReference type="Pfam" id="PF03435"/>
    </source>
</evidence>
<evidence type="ECO:0000313" key="4">
    <source>
        <dbReference type="EMBL" id="KAH0807403.1"/>
    </source>
</evidence>
<dbReference type="Pfam" id="PF03435">
    <property type="entry name" value="Sacchrp_dh_NADP"/>
    <property type="match status" value="1"/>
</dbReference>
<dbReference type="Gene3D" id="3.40.50.720">
    <property type="entry name" value="NAD(P)-binding Rossmann-like Domain"/>
    <property type="match status" value="1"/>
</dbReference>
<dbReference type="GO" id="GO:0005811">
    <property type="term" value="C:lipid droplet"/>
    <property type="evidence" value="ECO:0007669"/>
    <property type="project" value="TreeGrafter"/>
</dbReference>
<comment type="caution">
    <text evidence="3">The sequence shown here is derived from an EMBL/GenBank/DDBJ whole genome shotgun (WGS) entry which is preliminary data.</text>
</comment>